<evidence type="ECO:0000313" key="3">
    <source>
        <dbReference type="Proteomes" id="UP001596223"/>
    </source>
</evidence>
<name>A0ABW1JPB1_9NOCA</name>
<dbReference type="EMBL" id="JBHSQN010000003">
    <property type="protein sequence ID" value="MFC6011060.1"/>
    <property type="molecule type" value="Genomic_DNA"/>
</dbReference>
<evidence type="ECO:0000313" key="2">
    <source>
        <dbReference type="EMBL" id="MFC6011060.1"/>
    </source>
</evidence>
<feature type="signal peptide" evidence="1">
    <location>
        <begin position="1"/>
        <end position="23"/>
    </location>
</feature>
<comment type="caution">
    <text evidence="2">The sequence shown here is derived from an EMBL/GenBank/DDBJ whole genome shotgun (WGS) entry which is preliminary data.</text>
</comment>
<accession>A0ABW1JPB1</accession>
<keyword evidence="1" id="KW-0732">Signal</keyword>
<organism evidence="2 3">
    <name type="scientific">Nocardia lasii</name>
    <dbReference type="NCBI Taxonomy" id="1616107"/>
    <lineage>
        <taxon>Bacteria</taxon>
        <taxon>Bacillati</taxon>
        <taxon>Actinomycetota</taxon>
        <taxon>Actinomycetes</taxon>
        <taxon>Mycobacteriales</taxon>
        <taxon>Nocardiaceae</taxon>
        <taxon>Nocardia</taxon>
    </lineage>
</organism>
<gene>
    <name evidence="2" type="ORF">ACFP3H_08350</name>
</gene>
<evidence type="ECO:0000256" key="1">
    <source>
        <dbReference type="SAM" id="SignalP"/>
    </source>
</evidence>
<protein>
    <submittedName>
        <fullName evidence="2">Uncharacterized protein</fullName>
    </submittedName>
</protein>
<feature type="chain" id="PRO_5045810699" evidence="1">
    <location>
        <begin position="24"/>
        <end position="79"/>
    </location>
</feature>
<reference evidence="3" key="1">
    <citation type="journal article" date="2019" name="Int. J. Syst. Evol. Microbiol.">
        <title>The Global Catalogue of Microorganisms (GCM) 10K type strain sequencing project: providing services to taxonomists for standard genome sequencing and annotation.</title>
        <authorList>
            <consortium name="The Broad Institute Genomics Platform"/>
            <consortium name="The Broad Institute Genome Sequencing Center for Infectious Disease"/>
            <person name="Wu L."/>
            <person name="Ma J."/>
        </authorList>
    </citation>
    <scope>NUCLEOTIDE SEQUENCE [LARGE SCALE GENOMIC DNA]</scope>
    <source>
        <strain evidence="3">CCUG 36956</strain>
    </source>
</reference>
<sequence length="79" mass="8803">MKIVLSVLTAILISSAPAGIARADDYDAVYHGPFDTRCECRQKSREMGIRIPYDSDGNPGIALIPECFVGIDQRWYLKN</sequence>
<dbReference type="Proteomes" id="UP001596223">
    <property type="component" value="Unassembled WGS sequence"/>
</dbReference>
<keyword evidence="3" id="KW-1185">Reference proteome</keyword>
<dbReference type="RefSeq" id="WP_378601989.1">
    <property type="nucleotide sequence ID" value="NZ_JBHSQN010000003.1"/>
</dbReference>
<proteinExistence type="predicted"/>